<dbReference type="AlphaFoldDB" id="A0A6H5GUX2"/>
<evidence type="ECO:0000313" key="2">
    <source>
        <dbReference type="Proteomes" id="UP000479000"/>
    </source>
</evidence>
<sequence length="121" mass="13814">MMVSLDLRAWSPNLETSTPSIEIVPPAASMILNRLNVIDDLPAPVLPTMPICWKNAHEPKNLREHQRRFNTLLPLTLSICNTVKAEKGDVKIRDARNLKLTEKMCIWYPSQYPLLEVLIDP</sequence>
<dbReference type="Proteomes" id="UP000479000">
    <property type="component" value="Unassembled WGS sequence"/>
</dbReference>
<name>A0A6H5GUX2_9HEMI</name>
<evidence type="ECO:0000313" key="1">
    <source>
        <dbReference type="EMBL" id="CAB0007607.1"/>
    </source>
</evidence>
<proteinExistence type="predicted"/>
<keyword evidence="2" id="KW-1185">Reference proteome</keyword>
<dbReference type="EMBL" id="CADCXU010019152">
    <property type="protein sequence ID" value="CAB0007607.1"/>
    <property type="molecule type" value="Genomic_DNA"/>
</dbReference>
<reference evidence="1 2" key="1">
    <citation type="submission" date="2020-02" db="EMBL/GenBank/DDBJ databases">
        <authorList>
            <person name="Ferguson B K."/>
        </authorList>
    </citation>
    <scope>NUCLEOTIDE SEQUENCE [LARGE SCALE GENOMIC DNA]</scope>
</reference>
<gene>
    <name evidence="1" type="ORF">NTEN_LOCUS12879</name>
</gene>
<accession>A0A6H5GUX2</accession>
<organism evidence="1 2">
    <name type="scientific">Nesidiocoris tenuis</name>
    <dbReference type="NCBI Taxonomy" id="355587"/>
    <lineage>
        <taxon>Eukaryota</taxon>
        <taxon>Metazoa</taxon>
        <taxon>Ecdysozoa</taxon>
        <taxon>Arthropoda</taxon>
        <taxon>Hexapoda</taxon>
        <taxon>Insecta</taxon>
        <taxon>Pterygota</taxon>
        <taxon>Neoptera</taxon>
        <taxon>Paraneoptera</taxon>
        <taxon>Hemiptera</taxon>
        <taxon>Heteroptera</taxon>
        <taxon>Panheteroptera</taxon>
        <taxon>Cimicomorpha</taxon>
        <taxon>Miridae</taxon>
        <taxon>Dicyphina</taxon>
        <taxon>Nesidiocoris</taxon>
    </lineage>
</organism>
<dbReference type="OrthoDB" id="6778363at2759"/>
<protein>
    <submittedName>
        <fullName evidence="1">Uncharacterized protein</fullName>
    </submittedName>
</protein>